<dbReference type="GO" id="GO:0004806">
    <property type="term" value="F:triacylglycerol lipase activity"/>
    <property type="evidence" value="ECO:0007669"/>
    <property type="project" value="TreeGrafter"/>
</dbReference>
<organism evidence="2 3">
    <name type="scientific">Nonomuraea cypriaca</name>
    <dbReference type="NCBI Taxonomy" id="1187855"/>
    <lineage>
        <taxon>Bacteria</taxon>
        <taxon>Bacillati</taxon>
        <taxon>Actinomycetota</taxon>
        <taxon>Actinomycetes</taxon>
        <taxon>Streptosporangiales</taxon>
        <taxon>Streptosporangiaceae</taxon>
        <taxon>Nonomuraea</taxon>
    </lineage>
</organism>
<sequence length="268" mass="28849">MDTGTLDVPGARLSFEVRGRGPALLTILGGGADAAMAAPLADALAGRYTVITYDRRASVRSPLTGPLAEQRIEEHADDARRLLGELGADPAYVFATHSGALIALDLLARHPERVRRLVAHEPPAFDLLPDAGRWRRLEQEVVRIHRSDGIGPALHRLGAETGVTAAPEPDPNLPPWLRDMLARMAVNMETSLLYELRSFCRYVPDAEALRGAPLVLASGMLTKGGPMHRCTVAVAEHLGVTPVELPGDYVGYLRSPAEFAAALHDLLT</sequence>
<gene>
    <name evidence="2" type="ORF">ITP53_05405</name>
</gene>
<dbReference type="InterPro" id="IPR050471">
    <property type="entry name" value="AB_hydrolase"/>
</dbReference>
<protein>
    <submittedName>
        <fullName evidence="2">Alpha/beta fold hydrolase</fullName>
    </submittedName>
</protein>
<feature type="domain" description="AB hydrolase-1" evidence="1">
    <location>
        <begin position="22"/>
        <end position="141"/>
    </location>
</feature>
<evidence type="ECO:0000313" key="3">
    <source>
        <dbReference type="Proteomes" id="UP000605361"/>
    </source>
</evidence>
<dbReference type="Pfam" id="PF00561">
    <property type="entry name" value="Abhydrolase_1"/>
    <property type="match status" value="1"/>
</dbReference>
<dbReference type="PANTHER" id="PTHR43433">
    <property type="entry name" value="HYDROLASE, ALPHA/BETA FOLD FAMILY PROTEIN"/>
    <property type="match status" value="1"/>
</dbReference>
<reference evidence="2" key="1">
    <citation type="submission" date="2020-11" db="EMBL/GenBank/DDBJ databases">
        <title>Whole-genome analyses of Nonomuraea sp. K274.</title>
        <authorList>
            <person name="Veyisoglu A."/>
        </authorList>
    </citation>
    <scope>NUCLEOTIDE SEQUENCE</scope>
    <source>
        <strain evidence="2">K274</strain>
    </source>
</reference>
<dbReference type="RefSeq" id="WP_195894169.1">
    <property type="nucleotide sequence ID" value="NZ_JADOGI010000010.1"/>
</dbReference>
<keyword evidence="2" id="KW-0378">Hydrolase</keyword>
<proteinExistence type="predicted"/>
<dbReference type="InterPro" id="IPR000073">
    <property type="entry name" value="AB_hydrolase_1"/>
</dbReference>
<dbReference type="Gene3D" id="3.40.50.1820">
    <property type="entry name" value="alpha/beta hydrolase"/>
    <property type="match status" value="1"/>
</dbReference>
<comment type="caution">
    <text evidence="2">The sequence shown here is derived from an EMBL/GenBank/DDBJ whole genome shotgun (WGS) entry which is preliminary data.</text>
</comment>
<dbReference type="PANTHER" id="PTHR43433:SF5">
    <property type="entry name" value="AB HYDROLASE-1 DOMAIN-CONTAINING PROTEIN"/>
    <property type="match status" value="1"/>
</dbReference>
<keyword evidence="3" id="KW-1185">Reference proteome</keyword>
<dbReference type="AlphaFoldDB" id="A0A931A880"/>
<dbReference type="InterPro" id="IPR029058">
    <property type="entry name" value="AB_hydrolase_fold"/>
</dbReference>
<name>A0A931A880_9ACTN</name>
<dbReference type="EMBL" id="JADOGI010000010">
    <property type="protein sequence ID" value="MBF8185185.1"/>
    <property type="molecule type" value="Genomic_DNA"/>
</dbReference>
<accession>A0A931A880</accession>
<dbReference type="Proteomes" id="UP000605361">
    <property type="component" value="Unassembled WGS sequence"/>
</dbReference>
<evidence type="ECO:0000313" key="2">
    <source>
        <dbReference type="EMBL" id="MBF8185185.1"/>
    </source>
</evidence>
<evidence type="ECO:0000259" key="1">
    <source>
        <dbReference type="Pfam" id="PF00561"/>
    </source>
</evidence>
<dbReference type="GO" id="GO:0046503">
    <property type="term" value="P:glycerolipid catabolic process"/>
    <property type="evidence" value="ECO:0007669"/>
    <property type="project" value="TreeGrafter"/>
</dbReference>
<dbReference type="SUPFAM" id="SSF53474">
    <property type="entry name" value="alpha/beta-Hydrolases"/>
    <property type="match status" value="1"/>
</dbReference>